<dbReference type="RefSeq" id="WP_346158462.1">
    <property type="nucleotide sequence ID" value="NZ_BAAATE010000119.1"/>
</dbReference>
<gene>
    <name evidence="1" type="ORF">GCM10010412_101520</name>
</gene>
<evidence type="ECO:0000313" key="2">
    <source>
        <dbReference type="Proteomes" id="UP001501666"/>
    </source>
</evidence>
<keyword evidence="2" id="KW-1185">Reference proteome</keyword>
<proteinExistence type="predicted"/>
<sequence>MAVNDCATGGIVKPGPGGLIGGDGPNCLIPNPLARTLERATVVHLQPSDVVVFSNVGDVDPEQCGTAIERLKEALGGKTLVFFHGPIDITTLRDLEQQ</sequence>
<dbReference type="EMBL" id="BAAATE010000119">
    <property type="protein sequence ID" value="GAA2703711.1"/>
    <property type="molecule type" value="Genomic_DNA"/>
</dbReference>
<organism evidence="1 2">
    <name type="scientific">Nonomuraea recticatena</name>
    <dbReference type="NCBI Taxonomy" id="46178"/>
    <lineage>
        <taxon>Bacteria</taxon>
        <taxon>Bacillati</taxon>
        <taxon>Actinomycetota</taxon>
        <taxon>Actinomycetes</taxon>
        <taxon>Streptosporangiales</taxon>
        <taxon>Streptosporangiaceae</taxon>
        <taxon>Nonomuraea</taxon>
    </lineage>
</organism>
<protein>
    <submittedName>
        <fullName evidence="1">Uncharacterized protein</fullName>
    </submittedName>
</protein>
<name>A0ABN3TI35_9ACTN</name>
<dbReference type="Proteomes" id="UP001501666">
    <property type="component" value="Unassembled WGS sequence"/>
</dbReference>
<accession>A0ABN3TI35</accession>
<evidence type="ECO:0000313" key="1">
    <source>
        <dbReference type="EMBL" id="GAA2703711.1"/>
    </source>
</evidence>
<reference evidence="1 2" key="1">
    <citation type="journal article" date="2019" name="Int. J. Syst. Evol. Microbiol.">
        <title>The Global Catalogue of Microorganisms (GCM) 10K type strain sequencing project: providing services to taxonomists for standard genome sequencing and annotation.</title>
        <authorList>
            <consortium name="The Broad Institute Genomics Platform"/>
            <consortium name="The Broad Institute Genome Sequencing Center for Infectious Disease"/>
            <person name="Wu L."/>
            <person name="Ma J."/>
        </authorList>
    </citation>
    <scope>NUCLEOTIDE SEQUENCE [LARGE SCALE GENOMIC DNA]</scope>
    <source>
        <strain evidence="1 2">JCM 6835</strain>
    </source>
</reference>
<comment type="caution">
    <text evidence="1">The sequence shown here is derived from an EMBL/GenBank/DDBJ whole genome shotgun (WGS) entry which is preliminary data.</text>
</comment>